<dbReference type="PANTHER" id="PTHR24260">
    <property type="match status" value="1"/>
</dbReference>
<evidence type="ECO:0000256" key="2">
    <source>
        <dbReference type="ARBA" id="ARBA00023157"/>
    </source>
</evidence>
<evidence type="ECO:0000313" key="8">
    <source>
        <dbReference type="Proteomes" id="UP001168821"/>
    </source>
</evidence>
<comment type="caution">
    <text evidence="7">The sequence shown here is derived from an EMBL/GenBank/DDBJ whole genome shotgun (WGS) entry which is preliminary data.</text>
</comment>
<keyword evidence="2" id="KW-1015">Disulfide bond</keyword>
<evidence type="ECO:0000256" key="4">
    <source>
        <dbReference type="ARBA" id="ARBA00024195"/>
    </source>
</evidence>
<dbReference type="FunFam" id="2.40.10.10:FF:000028">
    <property type="entry name" value="Serine protease easter"/>
    <property type="match status" value="1"/>
</dbReference>
<dbReference type="PROSITE" id="PS50240">
    <property type="entry name" value="TRYPSIN_DOM"/>
    <property type="match status" value="1"/>
</dbReference>
<dbReference type="SUPFAM" id="SSF50494">
    <property type="entry name" value="Trypsin-like serine proteases"/>
    <property type="match status" value="1"/>
</dbReference>
<feature type="domain" description="Peptidase S1" evidence="6">
    <location>
        <begin position="106"/>
        <end position="305"/>
    </location>
</feature>
<dbReference type="SMART" id="SM00020">
    <property type="entry name" value="Tryp_SPc"/>
    <property type="match status" value="1"/>
</dbReference>
<dbReference type="EMBL" id="JALNTZ010000001">
    <property type="protein sequence ID" value="KAJ3666929.1"/>
    <property type="molecule type" value="Genomic_DNA"/>
</dbReference>
<dbReference type="GO" id="GO:0006508">
    <property type="term" value="P:proteolysis"/>
    <property type="evidence" value="ECO:0007669"/>
    <property type="project" value="InterPro"/>
</dbReference>
<sequence>MFKILVIVFAITINQVYGENIIGNPCTLKSSNSSGVCKLLKECEAVQDEVKSGHNAPQTCGNQGIQSVVCCPNSRRPGDITERKCREYSSYIQEKQLCGHKIVQVIVGGQRPVERKEFPHVAVLGYQNEDSGNLTWLCGGSLISEEYILTAAHCFLPGGYLEPKSVLLGVTDVNDTIHTQEIKIANVVVHPEFKFTTGHNDIALLKLEKPVEMNSYVHHQTCNNRFKSVKRLIVNDTQICTNDKIGGKGCQSNSGGPLQIYRIDDATSCMYDIVGLTSFGVECSGGPTVNTRVSQYIKWIEDTVWPENA</sequence>
<feature type="signal peptide" evidence="5">
    <location>
        <begin position="1"/>
        <end position="18"/>
    </location>
</feature>
<dbReference type="Gene3D" id="2.40.10.10">
    <property type="entry name" value="Trypsin-like serine proteases"/>
    <property type="match status" value="2"/>
</dbReference>
<dbReference type="GO" id="GO:0004252">
    <property type="term" value="F:serine-type endopeptidase activity"/>
    <property type="evidence" value="ECO:0007669"/>
    <property type="project" value="InterPro"/>
</dbReference>
<keyword evidence="3" id="KW-0325">Glycoprotein</keyword>
<reference evidence="7" key="1">
    <citation type="journal article" date="2023" name="G3 (Bethesda)">
        <title>Whole genome assemblies of Zophobas morio and Tenebrio molitor.</title>
        <authorList>
            <person name="Kaur S."/>
            <person name="Stinson S.A."/>
            <person name="diCenzo G.C."/>
        </authorList>
    </citation>
    <scope>NUCLEOTIDE SEQUENCE</scope>
    <source>
        <strain evidence="7">QUZm001</strain>
    </source>
</reference>
<evidence type="ECO:0000313" key="7">
    <source>
        <dbReference type="EMBL" id="KAJ3666929.1"/>
    </source>
</evidence>
<dbReference type="InterPro" id="IPR009003">
    <property type="entry name" value="Peptidase_S1_PA"/>
</dbReference>
<dbReference type="PRINTS" id="PR00722">
    <property type="entry name" value="CHYMOTRYPSIN"/>
</dbReference>
<dbReference type="Pfam" id="PF00089">
    <property type="entry name" value="Trypsin"/>
    <property type="match status" value="1"/>
</dbReference>
<evidence type="ECO:0000256" key="1">
    <source>
        <dbReference type="ARBA" id="ARBA00022729"/>
    </source>
</evidence>
<dbReference type="SMART" id="SM00680">
    <property type="entry name" value="CLIP"/>
    <property type="match status" value="1"/>
</dbReference>
<dbReference type="InterPro" id="IPR043504">
    <property type="entry name" value="Peptidase_S1_PA_chymotrypsin"/>
</dbReference>
<dbReference type="PANTHER" id="PTHR24260:SF147">
    <property type="entry name" value="EG:BACR7A4.3 PROTEIN-RELATED"/>
    <property type="match status" value="1"/>
</dbReference>
<proteinExistence type="inferred from homology"/>
<evidence type="ECO:0000256" key="5">
    <source>
        <dbReference type="SAM" id="SignalP"/>
    </source>
</evidence>
<protein>
    <recommendedName>
        <fullName evidence="6">Peptidase S1 domain-containing protein</fullName>
    </recommendedName>
</protein>
<dbReference type="InterPro" id="IPR001314">
    <property type="entry name" value="Peptidase_S1A"/>
</dbReference>
<name>A0AA38JBD3_9CUCU</name>
<evidence type="ECO:0000256" key="3">
    <source>
        <dbReference type="ARBA" id="ARBA00023180"/>
    </source>
</evidence>
<dbReference type="InterPro" id="IPR001254">
    <property type="entry name" value="Trypsin_dom"/>
</dbReference>
<dbReference type="InterPro" id="IPR022700">
    <property type="entry name" value="CLIP"/>
</dbReference>
<comment type="similarity">
    <text evidence="4">Belongs to the peptidase S1 family. CLIP subfamily.</text>
</comment>
<feature type="chain" id="PRO_5041332470" description="Peptidase S1 domain-containing protein" evidence="5">
    <location>
        <begin position="19"/>
        <end position="309"/>
    </location>
</feature>
<keyword evidence="1 5" id="KW-0732">Signal</keyword>
<dbReference type="Proteomes" id="UP001168821">
    <property type="component" value="Unassembled WGS sequence"/>
</dbReference>
<gene>
    <name evidence="7" type="ORF">Zmor_002351</name>
</gene>
<evidence type="ECO:0000259" key="6">
    <source>
        <dbReference type="PROSITE" id="PS50240"/>
    </source>
</evidence>
<dbReference type="CDD" id="cd00190">
    <property type="entry name" value="Tryp_SPc"/>
    <property type="match status" value="1"/>
</dbReference>
<dbReference type="InterPro" id="IPR018114">
    <property type="entry name" value="TRYPSIN_HIS"/>
</dbReference>
<organism evidence="7 8">
    <name type="scientific">Zophobas morio</name>
    <dbReference type="NCBI Taxonomy" id="2755281"/>
    <lineage>
        <taxon>Eukaryota</taxon>
        <taxon>Metazoa</taxon>
        <taxon>Ecdysozoa</taxon>
        <taxon>Arthropoda</taxon>
        <taxon>Hexapoda</taxon>
        <taxon>Insecta</taxon>
        <taxon>Pterygota</taxon>
        <taxon>Neoptera</taxon>
        <taxon>Endopterygota</taxon>
        <taxon>Coleoptera</taxon>
        <taxon>Polyphaga</taxon>
        <taxon>Cucujiformia</taxon>
        <taxon>Tenebrionidae</taxon>
        <taxon>Zophobas</taxon>
    </lineage>
</organism>
<dbReference type="AlphaFoldDB" id="A0AA38JBD3"/>
<keyword evidence="8" id="KW-1185">Reference proteome</keyword>
<dbReference type="InterPro" id="IPR051333">
    <property type="entry name" value="CLIP_Serine_Protease"/>
</dbReference>
<dbReference type="PROSITE" id="PS00134">
    <property type="entry name" value="TRYPSIN_HIS"/>
    <property type="match status" value="1"/>
</dbReference>
<accession>A0AA38JBD3</accession>